<dbReference type="InterPro" id="IPR014001">
    <property type="entry name" value="Helicase_ATP-bd"/>
</dbReference>
<keyword evidence="3" id="KW-0479">Metal-binding</keyword>
<dbReference type="Pfam" id="PF18019">
    <property type="entry name" value="Cas3_HD"/>
    <property type="match status" value="1"/>
</dbReference>
<dbReference type="Pfam" id="PF00270">
    <property type="entry name" value="DEAD"/>
    <property type="match status" value="1"/>
</dbReference>
<dbReference type="EMBL" id="AE017222">
    <property type="protein sequence ID" value="AAS82462.1"/>
    <property type="molecule type" value="Genomic_DNA"/>
</dbReference>
<keyword evidence="4" id="KW-0547">Nucleotide-binding</keyword>
<comment type="similarity">
    <text evidence="1">In the N-terminal section; belongs to the CRISPR-associated nuclease Cas3-HD family.</text>
</comment>
<organism evidence="12 13">
    <name type="scientific">Thermus thermophilus (strain ATCC BAA-163 / DSM 7039 / HB27)</name>
    <dbReference type="NCBI Taxonomy" id="262724"/>
    <lineage>
        <taxon>Bacteria</taxon>
        <taxon>Thermotogati</taxon>
        <taxon>Deinococcota</taxon>
        <taxon>Deinococci</taxon>
        <taxon>Thermales</taxon>
        <taxon>Thermaceae</taxon>
        <taxon>Thermus</taxon>
    </lineage>
</organism>
<keyword evidence="7" id="KW-0067">ATP-binding</keyword>
<dbReference type="GO" id="GO:0016787">
    <property type="term" value="F:hydrolase activity"/>
    <property type="evidence" value="ECO:0007669"/>
    <property type="project" value="UniProtKB-KW"/>
</dbReference>
<keyword evidence="12" id="KW-0614">Plasmid</keyword>
<dbReference type="SMART" id="SM00487">
    <property type="entry name" value="DEXDc"/>
    <property type="match status" value="1"/>
</dbReference>
<name>Q746C3_THET2</name>
<evidence type="ECO:0000259" key="9">
    <source>
        <dbReference type="PROSITE" id="PS51192"/>
    </source>
</evidence>
<dbReference type="PROSITE" id="PS51643">
    <property type="entry name" value="HD_CAS3"/>
    <property type="match status" value="1"/>
</dbReference>
<dbReference type="Pfam" id="PF22590">
    <property type="entry name" value="Cas3-like_C_2"/>
    <property type="match status" value="1"/>
</dbReference>
<accession>Q746C3</accession>
<evidence type="ECO:0000256" key="5">
    <source>
        <dbReference type="ARBA" id="ARBA00022801"/>
    </source>
</evidence>
<evidence type="ECO:0000259" key="10">
    <source>
        <dbReference type="PROSITE" id="PS51194"/>
    </source>
</evidence>
<dbReference type="AlphaFoldDB" id="Q746C3"/>
<feature type="domain" description="Helicase C-terminal" evidence="10">
    <location>
        <begin position="511"/>
        <end position="662"/>
    </location>
</feature>
<protein>
    <submittedName>
        <fullName evidence="12">Hypothetical conserved protein</fullName>
    </submittedName>
</protein>
<dbReference type="PROSITE" id="PS51192">
    <property type="entry name" value="HELICASE_ATP_BIND_1"/>
    <property type="match status" value="1"/>
</dbReference>
<dbReference type="Proteomes" id="UP000000592">
    <property type="component" value="Plasmid pTT27"/>
</dbReference>
<keyword evidence="6" id="KW-0347">Helicase</keyword>
<evidence type="ECO:0000256" key="2">
    <source>
        <dbReference type="ARBA" id="ARBA00009046"/>
    </source>
</evidence>
<evidence type="ECO:0000256" key="3">
    <source>
        <dbReference type="ARBA" id="ARBA00022723"/>
    </source>
</evidence>
<evidence type="ECO:0000313" key="12">
    <source>
        <dbReference type="EMBL" id="AAS82462.1"/>
    </source>
</evidence>
<dbReference type="GO" id="GO:0005524">
    <property type="term" value="F:ATP binding"/>
    <property type="evidence" value="ECO:0007669"/>
    <property type="project" value="UniProtKB-KW"/>
</dbReference>
<evidence type="ECO:0000256" key="1">
    <source>
        <dbReference type="ARBA" id="ARBA00006847"/>
    </source>
</evidence>
<evidence type="ECO:0000256" key="4">
    <source>
        <dbReference type="ARBA" id="ARBA00022741"/>
    </source>
</evidence>
<dbReference type="NCBIfam" id="TIGR01596">
    <property type="entry name" value="cas3_HD"/>
    <property type="match status" value="1"/>
</dbReference>
<dbReference type="GO" id="GO:0046872">
    <property type="term" value="F:metal ion binding"/>
    <property type="evidence" value="ECO:0007669"/>
    <property type="project" value="UniProtKB-KW"/>
</dbReference>
<evidence type="ECO:0000256" key="6">
    <source>
        <dbReference type="ARBA" id="ARBA00022806"/>
    </source>
</evidence>
<feature type="domain" description="HD Cas3-type" evidence="11">
    <location>
        <begin position="69"/>
        <end position="242"/>
    </location>
</feature>
<comment type="similarity">
    <text evidence="2">In the central section; belongs to the CRISPR-associated helicase Cas3 family.</text>
</comment>
<dbReference type="InterPro" id="IPR054712">
    <property type="entry name" value="Cas3-like_dom"/>
</dbReference>
<evidence type="ECO:0000256" key="8">
    <source>
        <dbReference type="ARBA" id="ARBA00023118"/>
    </source>
</evidence>
<evidence type="ECO:0000313" key="13">
    <source>
        <dbReference type="Proteomes" id="UP000000592"/>
    </source>
</evidence>
<dbReference type="InterPro" id="IPR001650">
    <property type="entry name" value="Helicase_C-like"/>
</dbReference>
<dbReference type="CDD" id="cd09641">
    <property type="entry name" value="Cas3''_I"/>
    <property type="match status" value="1"/>
</dbReference>
<reference evidence="12 13" key="1">
    <citation type="journal article" date="2004" name="Nat. Biotechnol.">
        <title>The genome sequence of the extreme thermophile Thermus thermophilus.</title>
        <authorList>
            <person name="Henne A."/>
            <person name="Brueggemann H."/>
            <person name="Raasch C."/>
            <person name="Wiezer A."/>
            <person name="Hartsch T."/>
            <person name="Liesegang H."/>
            <person name="Johann A."/>
            <person name="Lienard T."/>
            <person name="Gohl O."/>
            <person name="Martinez-Arias R."/>
            <person name="Jacobi C."/>
            <person name="Starkuviene V."/>
            <person name="Schlenczeck S."/>
            <person name="Dencker S."/>
            <person name="Huber R."/>
            <person name="Klenk H.-P."/>
            <person name="Overbeek R."/>
            <person name="Kramer W."/>
            <person name="Merkl R."/>
            <person name="Gottschalk G."/>
            <person name="Fritz H.-J."/>
        </authorList>
    </citation>
    <scope>NUCLEOTIDE SEQUENCE [LARGE SCALE GENOMIC DNA]</scope>
    <source>
        <strain evidence="13">ATCC BAA-163 / DSM 7039 / HB27</strain>
        <plasmid evidence="12 13">pTT27</plasmid>
    </source>
</reference>
<dbReference type="GO" id="GO:0003676">
    <property type="term" value="F:nucleic acid binding"/>
    <property type="evidence" value="ECO:0007669"/>
    <property type="project" value="InterPro"/>
</dbReference>
<dbReference type="GO" id="GO:0004386">
    <property type="term" value="F:helicase activity"/>
    <property type="evidence" value="ECO:0007669"/>
    <property type="project" value="UniProtKB-KW"/>
</dbReference>
<sequence>MGRKEVLRGDPPLGTLAQGLGTECPNRFSSSTTAFAALREPPGVSARTWGSRIALIIGCMDPKAHTPNPQGAWHALKDHLEAVSRLAGGFAQHFGTPSLGQALALLHDLGKATRDFQAYLKVAAEGKRTNSVPHAVWGAALAYVALGSGQHEGWEAFGLPVMGHHAGLPKRGEAASKLAQALKEEPFKEVAAFLRSSELRTRLEGLLNEALKEVRSKTAGDPLRLDFLVRMAFSALVDADYLDTEAHFDPSVARLRQEGYSLEKLWARFHRDQEALLQRVRPSLVNSVRREVYEACLQAAELSPGLFRLTVPTGGGKTRSGLAFALRHALKHGLRRVVVAIPYTSIIDQTAQVYREILGEEAVLEHHSAYEPPLGEEQEENVLRQRLATENWDAPLVVTTTVQLFESLFSNRPSKMRKVHRLARSVILLDEVQTLPPELLKPTLEALRLLATPVEEGGYGATVVLSTATQPTFEVVPTFQGLPVREIVPDYPRHFARLQRVVYERRPKPLSWEELARELQARPQVMVVLNTRKDALALLEALGEDPHAYHLSTLLCPAHRREVLEEVRRRLREGAPVRLISTQVVEAGVDLDFPEVWRAIGPLDRVVQAAGRCNREGRLDKGKVVLFWPEEGTTPRGPYRVGVEKARLLLEEHPPERLHDPGLYQAYFKELFTTVKTDKGIQEHRKDLDYPEVARRYRLIQEDTVSVVVPYGEGLARLEAFQKAPSLQNWRRLQAYVVGLFRNQVRERRGFLEAVPGFQDLYVWRGSYDPRRGLVEEYADPSDLIV</sequence>
<keyword evidence="5" id="KW-0378">Hydrolase</keyword>
<feature type="domain" description="Helicase ATP-binding" evidence="9">
    <location>
        <begin position="298"/>
        <end position="488"/>
    </location>
</feature>
<dbReference type="Gene3D" id="1.10.3210.30">
    <property type="match status" value="1"/>
</dbReference>
<evidence type="ECO:0000259" key="11">
    <source>
        <dbReference type="PROSITE" id="PS51643"/>
    </source>
</evidence>
<dbReference type="KEGG" id="tth:TT_P0132"/>
<dbReference type="SUPFAM" id="SSF52540">
    <property type="entry name" value="P-loop containing nucleoside triphosphate hydrolases"/>
    <property type="match status" value="1"/>
</dbReference>
<gene>
    <name evidence="12" type="ordered locus">TT_P0132</name>
</gene>
<geneLocation type="plasmid" evidence="12 13">
    <name>pTT27</name>
</geneLocation>
<evidence type="ECO:0000256" key="7">
    <source>
        <dbReference type="ARBA" id="ARBA00022840"/>
    </source>
</evidence>
<proteinExistence type="inferred from homology"/>
<keyword evidence="8" id="KW-0051">Antiviral defense</keyword>
<dbReference type="Gene3D" id="3.40.50.300">
    <property type="entry name" value="P-loop containing nucleotide triphosphate hydrolases"/>
    <property type="match status" value="2"/>
</dbReference>
<dbReference type="HOGENOM" id="CLU_010123_0_0_0"/>
<dbReference type="InterPro" id="IPR011545">
    <property type="entry name" value="DEAD/DEAH_box_helicase_dom"/>
</dbReference>
<dbReference type="PROSITE" id="PS51194">
    <property type="entry name" value="HELICASE_CTER"/>
    <property type="match status" value="1"/>
</dbReference>
<dbReference type="GO" id="GO:0051607">
    <property type="term" value="P:defense response to virus"/>
    <property type="evidence" value="ECO:0007669"/>
    <property type="project" value="UniProtKB-KW"/>
</dbReference>
<dbReference type="eggNOG" id="COG1203">
    <property type="taxonomic scope" value="Bacteria"/>
</dbReference>
<dbReference type="CDD" id="cd17930">
    <property type="entry name" value="DEXHc_cas3"/>
    <property type="match status" value="1"/>
</dbReference>
<dbReference type="InterPro" id="IPR027417">
    <property type="entry name" value="P-loop_NTPase"/>
</dbReference>
<dbReference type="InterPro" id="IPR006483">
    <property type="entry name" value="CRISPR-assoc_Cas3_HD"/>
</dbReference>
<dbReference type="InterPro" id="IPR038257">
    <property type="entry name" value="CRISPR-assoc_Cas3_HD_sf"/>
</dbReference>